<keyword evidence="2" id="KW-1185">Reference proteome</keyword>
<proteinExistence type="predicted"/>
<name>A0A7X0FCQ7_9HYPH</name>
<dbReference type="EMBL" id="JACHOU010000023">
    <property type="protein sequence ID" value="MBB6357339.1"/>
    <property type="molecule type" value="Genomic_DNA"/>
</dbReference>
<dbReference type="Proteomes" id="UP000536262">
    <property type="component" value="Unassembled WGS sequence"/>
</dbReference>
<evidence type="ECO:0000313" key="1">
    <source>
        <dbReference type="EMBL" id="MBB6357339.1"/>
    </source>
</evidence>
<evidence type="ECO:0000313" key="2">
    <source>
        <dbReference type="Proteomes" id="UP000536262"/>
    </source>
</evidence>
<protein>
    <submittedName>
        <fullName evidence="1">Uncharacterized protein</fullName>
    </submittedName>
</protein>
<comment type="caution">
    <text evidence="1">The sequence shown here is derived from an EMBL/GenBank/DDBJ whole genome shotgun (WGS) entry which is preliminary data.</text>
</comment>
<sequence length="100" mass="10864">MDAAPTITRVGGAEIDRIDYLGEVYTTGQESRGAYSQVPGLFLNNTARSSPNCLDWYEEGSFTPTFSFASGTTGMTLGAQTGNFTRIGNMVMFRLSGIYR</sequence>
<organism evidence="1 2">
    <name type="scientific">Aminobacter aganoensis</name>
    <dbReference type="NCBI Taxonomy" id="83264"/>
    <lineage>
        <taxon>Bacteria</taxon>
        <taxon>Pseudomonadati</taxon>
        <taxon>Pseudomonadota</taxon>
        <taxon>Alphaproteobacteria</taxon>
        <taxon>Hyphomicrobiales</taxon>
        <taxon>Phyllobacteriaceae</taxon>
        <taxon>Aminobacter</taxon>
    </lineage>
</organism>
<reference evidence="1 2" key="1">
    <citation type="submission" date="2020-08" db="EMBL/GenBank/DDBJ databases">
        <title>Genomic Encyclopedia of Type Strains, Phase IV (KMG-IV): sequencing the most valuable type-strain genomes for metagenomic binning, comparative biology and taxonomic classification.</title>
        <authorList>
            <person name="Goeker M."/>
        </authorList>
    </citation>
    <scope>NUCLEOTIDE SEQUENCE [LARGE SCALE GENOMIC DNA]</scope>
    <source>
        <strain evidence="1 2">DSM 7051</strain>
    </source>
</reference>
<dbReference type="RefSeq" id="WP_055973466.1">
    <property type="nucleotide sequence ID" value="NZ_BAABEG010000001.1"/>
</dbReference>
<dbReference type="AlphaFoldDB" id="A0A7X0FCQ7"/>
<gene>
    <name evidence="1" type="ORF">GGR00_005161</name>
</gene>
<accession>A0A7X0FCQ7</accession>